<gene>
    <name evidence="9" type="ORF">SAMN04515671_3078</name>
</gene>
<feature type="transmembrane region" description="Helical" evidence="7">
    <location>
        <begin position="41"/>
        <end position="65"/>
    </location>
</feature>
<dbReference type="GO" id="GO:0046872">
    <property type="term" value="F:metal ion binding"/>
    <property type="evidence" value="ECO:0007669"/>
    <property type="project" value="UniProtKB-KW"/>
</dbReference>
<dbReference type="AlphaFoldDB" id="A0A1H0QH58"/>
<keyword evidence="10" id="KW-1185">Reference proteome</keyword>
<keyword evidence="4 6" id="KW-0862">Zinc</keyword>
<evidence type="ECO:0000256" key="3">
    <source>
        <dbReference type="ARBA" id="ARBA00022801"/>
    </source>
</evidence>
<evidence type="ECO:0000256" key="4">
    <source>
        <dbReference type="ARBA" id="ARBA00022833"/>
    </source>
</evidence>
<keyword evidence="2" id="KW-0479">Metal-binding</keyword>
<dbReference type="Pfam" id="PF01435">
    <property type="entry name" value="Peptidase_M48"/>
    <property type="match status" value="1"/>
</dbReference>
<comment type="cofactor">
    <cofactor evidence="6">
        <name>Zn(2+)</name>
        <dbReference type="ChEBI" id="CHEBI:29105"/>
    </cofactor>
    <text evidence="6">Binds 1 zinc ion per subunit.</text>
</comment>
<dbReference type="GO" id="GO:0004222">
    <property type="term" value="F:metalloendopeptidase activity"/>
    <property type="evidence" value="ECO:0007669"/>
    <property type="project" value="InterPro"/>
</dbReference>
<dbReference type="PANTHER" id="PTHR34978:SF3">
    <property type="entry name" value="SLR0241 PROTEIN"/>
    <property type="match status" value="1"/>
</dbReference>
<dbReference type="InterPro" id="IPR001915">
    <property type="entry name" value="Peptidase_M48"/>
</dbReference>
<dbReference type="Proteomes" id="UP000198741">
    <property type="component" value="Chromosome I"/>
</dbReference>
<sequence>MIVPAAPFLAGGLAVASLVLASPVSALLAKASWTRRAPRAALVLWQSVCLSAGLCLIGAGFVIALEPLGHNIFDASAAWFGRLWSGRALVGMTGHGIITGTLSTAAALILFGVLIRSTVLTVRRRGAHRLLLDLLTGDRGPDPSGARPGPEIDDLLSDVRILDHASAVAYTLPGWHSRVVLSAGMVNLLARAELVAVIDHEKAHVRSRHDLLVLPFQAWGTAVGWLPGVRAAADSVAELTEMLADDWAASRSSPSTLAKALATVALAGVSRNAGVAGSQTPAVASRSVAARVERLRHPRPLSTWALTCVYVVALLLLAVPALSLTVGWS</sequence>
<feature type="transmembrane region" description="Helical" evidence="7">
    <location>
        <begin position="92"/>
        <end position="115"/>
    </location>
</feature>
<evidence type="ECO:0000256" key="1">
    <source>
        <dbReference type="ARBA" id="ARBA00022670"/>
    </source>
</evidence>
<keyword evidence="3 6" id="KW-0378">Hydrolase</keyword>
<evidence type="ECO:0000313" key="9">
    <source>
        <dbReference type="EMBL" id="SDP16059.1"/>
    </source>
</evidence>
<comment type="similarity">
    <text evidence="6">Belongs to the peptidase M48 family.</text>
</comment>
<organism evidence="9 10">
    <name type="scientific">Nakamurella panacisegetis</name>
    <dbReference type="NCBI Taxonomy" id="1090615"/>
    <lineage>
        <taxon>Bacteria</taxon>
        <taxon>Bacillati</taxon>
        <taxon>Actinomycetota</taxon>
        <taxon>Actinomycetes</taxon>
        <taxon>Nakamurellales</taxon>
        <taxon>Nakamurellaceae</taxon>
        <taxon>Nakamurella</taxon>
    </lineage>
</organism>
<dbReference type="Gene3D" id="3.30.2010.10">
    <property type="entry name" value="Metalloproteases ('zincins'), catalytic domain"/>
    <property type="match status" value="1"/>
</dbReference>
<proteinExistence type="inferred from homology"/>
<dbReference type="EMBL" id="LT629710">
    <property type="protein sequence ID" value="SDP16059.1"/>
    <property type="molecule type" value="Genomic_DNA"/>
</dbReference>
<evidence type="ECO:0000256" key="7">
    <source>
        <dbReference type="SAM" id="Phobius"/>
    </source>
</evidence>
<dbReference type="CDD" id="cd07326">
    <property type="entry name" value="M56_BlaR1_MecR1_like"/>
    <property type="match status" value="1"/>
</dbReference>
<dbReference type="GO" id="GO:0006508">
    <property type="term" value="P:proteolysis"/>
    <property type="evidence" value="ECO:0007669"/>
    <property type="project" value="UniProtKB-KW"/>
</dbReference>
<keyword evidence="7" id="KW-0472">Membrane</keyword>
<evidence type="ECO:0000256" key="2">
    <source>
        <dbReference type="ARBA" id="ARBA00022723"/>
    </source>
</evidence>
<feature type="transmembrane region" description="Helical" evidence="7">
    <location>
        <begin position="304"/>
        <end position="328"/>
    </location>
</feature>
<feature type="transmembrane region" description="Helical" evidence="7">
    <location>
        <begin position="6"/>
        <end position="29"/>
    </location>
</feature>
<accession>A0A1H0QH58</accession>
<evidence type="ECO:0000259" key="8">
    <source>
        <dbReference type="Pfam" id="PF01435"/>
    </source>
</evidence>
<keyword evidence="1 6" id="KW-0645">Protease</keyword>
<evidence type="ECO:0000256" key="6">
    <source>
        <dbReference type="RuleBase" id="RU003983"/>
    </source>
</evidence>
<name>A0A1H0QH58_9ACTN</name>
<keyword evidence="7" id="KW-0812">Transmembrane</keyword>
<keyword evidence="5 6" id="KW-0482">Metalloprotease</keyword>
<dbReference type="STRING" id="1090615.SAMN04515671_3078"/>
<dbReference type="InterPro" id="IPR052173">
    <property type="entry name" value="Beta-lactam_resp_regulator"/>
</dbReference>
<feature type="domain" description="Peptidase M48" evidence="8">
    <location>
        <begin position="165"/>
        <end position="215"/>
    </location>
</feature>
<evidence type="ECO:0000313" key="10">
    <source>
        <dbReference type="Proteomes" id="UP000198741"/>
    </source>
</evidence>
<dbReference type="PANTHER" id="PTHR34978">
    <property type="entry name" value="POSSIBLE SENSOR-TRANSDUCER PROTEIN BLAR"/>
    <property type="match status" value="1"/>
</dbReference>
<keyword evidence="7" id="KW-1133">Transmembrane helix</keyword>
<evidence type="ECO:0000256" key="5">
    <source>
        <dbReference type="ARBA" id="ARBA00023049"/>
    </source>
</evidence>
<protein>
    <submittedName>
        <fullName evidence="9">Zn-dependent protease with chaperone function</fullName>
    </submittedName>
</protein>
<reference evidence="9 10" key="1">
    <citation type="submission" date="2016-10" db="EMBL/GenBank/DDBJ databases">
        <authorList>
            <person name="de Groot N.N."/>
        </authorList>
    </citation>
    <scope>NUCLEOTIDE SEQUENCE [LARGE SCALE GENOMIC DNA]</scope>
    <source>
        <strain evidence="10">P4-7,KCTC 19426,CECT 7604</strain>
    </source>
</reference>